<keyword evidence="3" id="KW-0808">Transferase</keyword>
<comment type="caution">
    <text evidence="3">The sequence shown here is derived from an EMBL/GenBank/DDBJ whole genome shotgun (WGS) entry which is preliminary data.</text>
</comment>
<feature type="compositionally biased region" description="Basic and acidic residues" evidence="1">
    <location>
        <begin position="300"/>
        <end position="309"/>
    </location>
</feature>
<dbReference type="PANTHER" id="PTHR33223:SF11">
    <property type="entry name" value="ELEMENT PROTEIN, PUTATIVE-RELATED"/>
    <property type="match status" value="1"/>
</dbReference>
<evidence type="ECO:0000259" key="2">
    <source>
        <dbReference type="Pfam" id="PF03732"/>
    </source>
</evidence>
<feature type="compositionally biased region" description="Polar residues" evidence="1">
    <location>
        <begin position="368"/>
        <end position="384"/>
    </location>
</feature>
<keyword evidence="3" id="KW-0548">Nucleotidyltransferase</keyword>
<feature type="domain" description="Retrotransposon gag" evidence="2">
    <location>
        <begin position="997"/>
        <end position="1067"/>
    </location>
</feature>
<dbReference type="PANTHER" id="PTHR33223">
    <property type="entry name" value="CCHC-TYPE DOMAIN-CONTAINING PROTEIN"/>
    <property type="match status" value="1"/>
</dbReference>
<feature type="compositionally biased region" description="Low complexity" evidence="1">
    <location>
        <begin position="559"/>
        <end position="568"/>
    </location>
</feature>
<gene>
    <name evidence="3" type="ORF">Tci_344671</name>
</gene>
<feature type="region of interest" description="Disordered" evidence="1">
    <location>
        <begin position="233"/>
        <end position="312"/>
    </location>
</feature>
<sequence length="1350" mass="152512">MADVNVNAPAEQVPTMAPPTRSDDQILPHTRAFTASLTILSIYIQQFWDTIRYVKNTRSYSCQLDEQWFNLIKDTLIDTLQITPIDNNNSFSSPPKPDVLINFVNYLGYPKVFRTLSAMVTNEIHHPWRALTTIINLYVTRKTSGFERPRASVHEADHSSLQSKYKFHPRPDFPLHLPYKEYVLGYLKFSAKGTKRKVIGMPILNELITDDIRGGQYYNEYLEKVAKHQRYLAGEEGSDPKSRVPKPAKATKPKATRQSMPSVPKATPVTKPATTKASKSSSCQQPKPAPSAPKSAPAKPQEKKTKADEFIDEGVFDNETRFDDEEANLQRAVEECLKDVHATHRGPLPPVAAQTLLDLYTPKKKSTTDQYTLQRRTPKTTDPTGPSIHHEDEKATCADVDTDTEELLTYTEKSGEKVSNTMVLGTNPGGQDKNQGGPDPGDSADSKPLPTQEILTGSSLDPMDEGFTAAAYPNVQENLKLTVKEQTDQILTNLVELRRKKKRRHDSPKTSPGSPPHQPPPPPPTAGPFGTSRSFGESGSSQVSPPPPSTNQEGQSHGSTAPSSSKTAASAEYTVWTTSDTRFKLSVSSILKDLHMDDDSALDKHIHSSDDEDIKNDHIPKVNLMHDWRKPLSEEDRPATPEPACSIPSSDLPVLMNNWTSALASTYVPPPENSLLAQTSDMATFMDWYCKQQGITELKQEYLEGPAFEIVKVFHPNVTIQTDFFFNKDLEYLRYGRKGDRPALSIPKTKAAYYPDVGLEQMIPNQMWIEEECKYDIATMYGFSHWWFQIQRFYIDRYTSEGDRKAVWTHMQILSVVRIEVLSLYGYHYMKKIVLRGADLKEYIITERDFKYLFPSDFEDLDKYGVQMIMRFNEIHKFSDGTLHQIDEALNYKVTCEILLRIKLVTTGKKQWCNSIRIKLVIVNELTDAFGKPFEVTNIQINDKNKAKRTKPSTRLEEREKTKSMGDDPHSHIRWFNKITSTLKYKNVPHDAIKLMLFLFSLEGAAQTWLEKEPLRSIHTWEDLVSMFANDFFPPSKTTNLKNDITNFQQRFDETFSEACDHFKDLLPAGGNLLNCTPRDALTIIENKSKVRTSRNKPIVSKASTTTSSSSSSLDVTALTEIVKELVLMNKATQQATMKVIKETCVTCGGPHPYYECLATGSTAYVQPLVVQVLILEPDVALKPNLKPSIPYPTRLNEQKAIAFKVGHTSRYSYKYDDESVNQINVIDVSCEEYAQEVLRFLDSSTSGDLTPSDPIIASSSPSFTPFEGGDFILEEIETFLRTLDDLSNLDDDNYDTEGHIRYLEKLLNEDPSPSLPPMKNEDLKKINVTMMKPLIEEPPELEFKDLPLI</sequence>
<evidence type="ECO:0000313" key="3">
    <source>
        <dbReference type="EMBL" id="GEX72696.1"/>
    </source>
</evidence>
<organism evidence="3">
    <name type="scientific">Tanacetum cinerariifolium</name>
    <name type="common">Dalmatian daisy</name>
    <name type="synonym">Chrysanthemum cinerariifolium</name>
    <dbReference type="NCBI Taxonomy" id="118510"/>
    <lineage>
        <taxon>Eukaryota</taxon>
        <taxon>Viridiplantae</taxon>
        <taxon>Streptophyta</taxon>
        <taxon>Embryophyta</taxon>
        <taxon>Tracheophyta</taxon>
        <taxon>Spermatophyta</taxon>
        <taxon>Magnoliopsida</taxon>
        <taxon>eudicotyledons</taxon>
        <taxon>Gunneridae</taxon>
        <taxon>Pentapetalae</taxon>
        <taxon>asterids</taxon>
        <taxon>campanulids</taxon>
        <taxon>Asterales</taxon>
        <taxon>Asteraceae</taxon>
        <taxon>Asteroideae</taxon>
        <taxon>Anthemideae</taxon>
        <taxon>Anthemidinae</taxon>
        <taxon>Tanacetum</taxon>
    </lineage>
</organism>
<dbReference type="Pfam" id="PF03732">
    <property type="entry name" value="Retrotrans_gag"/>
    <property type="match status" value="1"/>
</dbReference>
<feature type="compositionally biased region" description="Pro residues" evidence="1">
    <location>
        <begin position="513"/>
        <end position="526"/>
    </location>
</feature>
<feature type="compositionally biased region" description="Basic residues" evidence="1">
    <location>
        <begin position="243"/>
        <end position="255"/>
    </location>
</feature>
<feature type="region of interest" description="Disordered" evidence="1">
    <location>
        <begin position="1"/>
        <end position="24"/>
    </location>
</feature>
<feature type="compositionally biased region" description="Low complexity" evidence="1">
    <location>
        <begin position="527"/>
        <end position="543"/>
    </location>
</feature>
<dbReference type="GO" id="GO:0003964">
    <property type="term" value="F:RNA-directed DNA polymerase activity"/>
    <property type="evidence" value="ECO:0007669"/>
    <property type="project" value="UniProtKB-KW"/>
</dbReference>
<keyword evidence="3" id="KW-0695">RNA-directed DNA polymerase</keyword>
<dbReference type="InterPro" id="IPR005162">
    <property type="entry name" value="Retrotrans_gag_dom"/>
</dbReference>
<feature type="region of interest" description="Disordered" evidence="1">
    <location>
        <begin position="945"/>
        <end position="967"/>
    </location>
</feature>
<proteinExistence type="predicted"/>
<feature type="region of interest" description="Disordered" evidence="1">
    <location>
        <begin position="495"/>
        <end position="568"/>
    </location>
</feature>
<feature type="compositionally biased region" description="Low complexity" evidence="1">
    <location>
        <begin position="263"/>
        <end position="299"/>
    </location>
</feature>
<evidence type="ECO:0000256" key="1">
    <source>
        <dbReference type="SAM" id="MobiDB-lite"/>
    </source>
</evidence>
<feature type="region of interest" description="Disordered" evidence="1">
    <location>
        <begin position="364"/>
        <end position="471"/>
    </location>
</feature>
<reference evidence="3" key="1">
    <citation type="journal article" date="2019" name="Sci. Rep.">
        <title>Draft genome of Tanacetum cinerariifolium, the natural source of mosquito coil.</title>
        <authorList>
            <person name="Yamashiro T."/>
            <person name="Shiraishi A."/>
            <person name="Satake H."/>
            <person name="Nakayama K."/>
        </authorList>
    </citation>
    <scope>NUCLEOTIDE SEQUENCE</scope>
</reference>
<feature type="compositionally biased region" description="Basic and acidic residues" evidence="1">
    <location>
        <begin position="954"/>
        <end position="967"/>
    </location>
</feature>
<protein>
    <submittedName>
        <fullName evidence="3">Reverse transcriptase domain-containing protein</fullName>
    </submittedName>
</protein>
<name>A0A699H9Y5_TANCI</name>
<accession>A0A699H9Y5</accession>
<dbReference type="EMBL" id="BKCJ010126146">
    <property type="protein sequence ID" value="GEX72696.1"/>
    <property type="molecule type" value="Genomic_DNA"/>
</dbReference>